<dbReference type="GO" id="GO:0071555">
    <property type="term" value="P:cell wall organization"/>
    <property type="evidence" value="ECO:0007669"/>
    <property type="project" value="TreeGrafter"/>
</dbReference>
<proteinExistence type="predicted"/>
<dbReference type="Gene3D" id="3.40.710.10">
    <property type="entry name" value="DD-peptidase/beta-lactamase superfamily"/>
    <property type="match status" value="1"/>
</dbReference>
<evidence type="ECO:0000313" key="6">
    <source>
        <dbReference type="Proteomes" id="UP000177801"/>
    </source>
</evidence>
<dbReference type="SUPFAM" id="SSF56519">
    <property type="entry name" value="Penicillin binding protein dimerisation domain"/>
    <property type="match status" value="1"/>
</dbReference>
<dbReference type="EMBL" id="MHJD01000008">
    <property type="protein sequence ID" value="OGY62601.1"/>
    <property type="molecule type" value="Genomic_DNA"/>
</dbReference>
<dbReference type="PANTHER" id="PTHR30627">
    <property type="entry name" value="PEPTIDOGLYCAN D,D-TRANSPEPTIDASE"/>
    <property type="match status" value="1"/>
</dbReference>
<dbReference type="Pfam" id="PF03717">
    <property type="entry name" value="PBP_dimer"/>
    <property type="match status" value="1"/>
</dbReference>
<feature type="domain" description="Penicillin-binding protein transpeptidase" evidence="3">
    <location>
        <begin position="232"/>
        <end position="510"/>
    </location>
</feature>
<dbReference type="AlphaFoldDB" id="A0A1G1ZDB0"/>
<comment type="subcellular location">
    <subcellularLocation>
        <location evidence="1">Membrane</location>
    </subcellularLocation>
</comment>
<evidence type="ECO:0000259" key="4">
    <source>
        <dbReference type="Pfam" id="PF03717"/>
    </source>
</evidence>
<evidence type="ECO:0000256" key="2">
    <source>
        <dbReference type="ARBA" id="ARBA00023136"/>
    </source>
</evidence>
<dbReference type="SUPFAM" id="SSF56601">
    <property type="entry name" value="beta-lactamase/transpeptidase-like"/>
    <property type="match status" value="1"/>
</dbReference>
<protein>
    <recommendedName>
        <fullName evidence="7">Penicillin-binding protein transpeptidase domain-containing protein</fullName>
    </recommendedName>
</protein>
<evidence type="ECO:0000259" key="3">
    <source>
        <dbReference type="Pfam" id="PF00905"/>
    </source>
</evidence>
<gene>
    <name evidence="5" type="ORF">A3G58_01015</name>
</gene>
<comment type="caution">
    <text evidence="5">The sequence shown here is derived from an EMBL/GenBank/DDBJ whole genome shotgun (WGS) entry which is preliminary data.</text>
</comment>
<dbReference type="InterPro" id="IPR036138">
    <property type="entry name" value="PBP_dimer_sf"/>
</dbReference>
<name>A0A1G1ZDB0_9BACT</name>
<sequence>MGIRITVVTVGFALLYSLLGLNMWNIQVKKGELYRARAASQHELAGILTPKRGSIYFTDKDGSRVPAAINKEYPTAYAVPSEIEDPAKVASILSTISNRSEDELVEVLARENDPFEPIAKRPTEEQITFLEEQNLHGVYVEQSWTRFYPLNRIASHILGFSSVADDPVGSGRYGLELYGDDVLRGEPGSTDGDKLVRPKNGEDLYLTIDRNIQFQAEKLLGELVAEYSAESGTVIVENPTTGAILAMASKPDFDPNTYGEFDIGNFLNPAVQSIYEPGSIMKVLTMSAGIDAGKITPSTTFFDTGSVTLNGRTIENFDSKSYGEVTMTNVIEKSINTGAVFAERAMGPDVFYNYLTKFGINEKKGIDLPGEIVGSLRPLEYDPRDINFATASFGQGISVTPIGLITAIGAIANDGVMMKPYLNKENSPEEIRRVISADTAKQVQDMMVSGVNKAVIPVIEGYNVAGKTGTAQIPNFITGGYTDDVINTYVGFAPAYDPAVIVLIKIDKPVGGPPAGMTVVPAFRELTHFVLNYYGISPDNVN</sequence>
<feature type="domain" description="Penicillin-binding protein dimerisation" evidence="4">
    <location>
        <begin position="49"/>
        <end position="190"/>
    </location>
</feature>
<dbReference type="Pfam" id="PF00905">
    <property type="entry name" value="Transpeptidase"/>
    <property type="match status" value="1"/>
</dbReference>
<evidence type="ECO:0008006" key="7">
    <source>
        <dbReference type="Google" id="ProtNLM"/>
    </source>
</evidence>
<dbReference type="InterPro" id="IPR001460">
    <property type="entry name" value="PCN-bd_Tpept"/>
</dbReference>
<keyword evidence="2" id="KW-0472">Membrane</keyword>
<dbReference type="GO" id="GO:0008658">
    <property type="term" value="F:penicillin binding"/>
    <property type="evidence" value="ECO:0007669"/>
    <property type="project" value="InterPro"/>
</dbReference>
<dbReference type="Gene3D" id="3.30.450.330">
    <property type="match status" value="1"/>
</dbReference>
<dbReference type="Gene3D" id="3.90.1310.10">
    <property type="entry name" value="Penicillin-binding protein 2a (Domain 2)"/>
    <property type="match status" value="1"/>
</dbReference>
<evidence type="ECO:0000313" key="5">
    <source>
        <dbReference type="EMBL" id="OGY62601.1"/>
    </source>
</evidence>
<dbReference type="GO" id="GO:0005886">
    <property type="term" value="C:plasma membrane"/>
    <property type="evidence" value="ECO:0007669"/>
    <property type="project" value="TreeGrafter"/>
</dbReference>
<dbReference type="InterPro" id="IPR012338">
    <property type="entry name" value="Beta-lactam/transpept-like"/>
</dbReference>
<organism evidence="5 6">
    <name type="scientific">Candidatus Colwellbacteria bacterium RIFCSPLOWO2_12_FULL_46_17</name>
    <dbReference type="NCBI Taxonomy" id="1797695"/>
    <lineage>
        <taxon>Bacteria</taxon>
        <taxon>Candidatus Colwelliibacteriota</taxon>
    </lineage>
</organism>
<dbReference type="InterPro" id="IPR050515">
    <property type="entry name" value="Beta-lactam/transpept"/>
</dbReference>
<evidence type="ECO:0000256" key="1">
    <source>
        <dbReference type="ARBA" id="ARBA00004370"/>
    </source>
</evidence>
<dbReference type="PANTHER" id="PTHR30627:SF1">
    <property type="entry name" value="PEPTIDOGLYCAN D,D-TRANSPEPTIDASE FTSI"/>
    <property type="match status" value="1"/>
</dbReference>
<dbReference type="InterPro" id="IPR005311">
    <property type="entry name" value="PBP_dimer"/>
</dbReference>
<dbReference type="Proteomes" id="UP000177801">
    <property type="component" value="Unassembled WGS sequence"/>
</dbReference>
<reference evidence="5 6" key="1">
    <citation type="journal article" date="2016" name="Nat. Commun.">
        <title>Thousands of microbial genomes shed light on interconnected biogeochemical processes in an aquifer system.</title>
        <authorList>
            <person name="Anantharaman K."/>
            <person name="Brown C.T."/>
            <person name="Hug L.A."/>
            <person name="Sharon I."/>
            <person name="Castelle C.J."/>
            <person name="Probst A.J."/>
            <person name="Thomas B.C."/>
            <person name="Singh A."/>
            <person name="Wilkins M.J."/>
            <person name="Karaoz U."/>
            <person name="Brodie E.L."/>
            <person name="Williams K.H."/>
            <person name="Hubbard S.S."/>
            <person name="Banfield J.F."/>
        </authorList>
    </citation>
    <scope>NUCLEOTIDE SEQUENCE [LARGE SCALE GENOMIC DNA]</scope>
</reference>
<accession>A0A1G1ZDB0</accession>